<evidence type="ECO:0000313" key="2">
    <source>
        <dbReference type="EMBL" id="NEV00964.1"/>
    </source>
</evidence>
<accession>A0A6P1BRZ2</accession>
<evidence type="ECO:0000313" key="3">
    <source>
        <dbReference type="Proteomes" id="UP000468531"/>
    </source>
</evidence>
<name>A0A6P1BRZ2_9BRAD</name>
<proteinExistence type="predicted"/>
<comment type="caution">
    <text evidence="2">The sequence shown here is derived from an EMBL/GenBank/DDBJ whole genome shotgun (WGS) entry which is preliminary data.</text>
</comment>
<evidence type="ECO:0000256" key="1">
    <source>
        <dbReference type="SAM" id="Phobius"/>
    </source>
</evidence>
<gene>
    <name evidence="2" type="ORF">FNJ47_35500</name>
</gene>
<keyword evidence="1" id="KW-0812">Transmembrane</keyword>
<reference evidence="2 3" key="1">
    <citation type="journal article" date="2020" name="Arch. Microbiol.">
        <title>Bradyrhizobium uaiense sp. nov., a new highly efficient cowpea symbiont.</title>
        <authorList>
            <person name="Cabral Michel D."/>
            <person name="Azarias Guimaraes A."/>
            <person name="Martins da Costa E."/>
            <person name="Soares de Carvalho T."/>
            <person name="Balsanelli E."/>
            <person name="Willems A."/>
            <person name="Maltempi de Souza E."/>
            <person name="de Souza Moreira F.M."/>
        </authorList>
    </citation>
    <scope>NUCLEOTIDE SEQUENCE [LARGE SCALE GENOMIC DNA]</scope>
    <source>
        <strain evidence="2 3">UFLA 03-164</strain>
    </source>
</reference>
<sequence length="245" mass="26045">MAASNKKVQGQEPDDIEMLLPWHAAGTLNARDVRRVEDALASDPELARQYAVIREEYAETIGLNESLGAPSARAMQKLFAAIDAEPERKPSAGARMSGGISEFFSKLSPRTLAWSSSLGALVVLLQAGVIGAVLMRSQPASFQTASLDVAEQRSAPSAAVAPSAPITRDLGASVAAAPTRLLVRFTPDARIADITSLLDNYQGAIVDGKGGMFRLQFRAMDKDSVATLIARLQKEKIVSLAVETP</sequence>
<keyword evidence="1" id="KW-1133">Transmembrane helix</keyword>
<organism evidence="2 3">
    <name type="scientific">Bradyrhizobium uaiense</name>
    <dbReference type="NCBI Taxonomy" id="2594946"/>
    <lineage>
        <taxon>Bacteria</taxon>
        <taxon>Pseudomonadati</taxon>
        <taxon>Pseudomonadota</taxon>
        <taxon>Alphaproteobacteria</taxon>
        <taxon>Hyphomicrobiales</taxon>
        <taxon>Nitrobacteraceae</taxon>
        <taxon>Bradyrhizobium</taxon>
    </lineage>
</organism>
<protein>
    <recommendedName>
        <fullName evidence="4">Zf-HC2 domain-containing protein</fullName>
    </recommendedName>
</protein>
<dbReference type="AlphaFoldDB" id="A0A6P1BRZ2"/>
<evidence type="ECO:0008006" key="4">
    <source>
        <dbReference type="Google" id="ProtNLM"/>
    </source>
</evidence>
<dbReference type="EMBL" id="VKHP01000207">
    <property type="protein sequence ID" value="NEV00964.1"/>
    <property type="molecule type" value="Genomic_DNA"/>
</dbReference>
<feature type="transmembrane region" description="Helical" evidence="1">
    <location>
        <begin position="112"/>
        <end position="134"/>
    </location>
</feature>
<keyword evidence="3" id="KW-1185">Reference proteome</keyword>
<dbReference type="RefSeq" id="WP_163160504.1">
    <property type="nucleotide sequence ID" value="NZ_VKHP01000207.1"/>
</dbReference>
<dbReference type="Proteomes" id="UP000468531">
    <property type="component" value="Unassembled WGS sequence"/>
</dbReference>
<keyword evidence="1" id="KW-0472">Membrane</keyword>